<feature type="transmembrane region" description="Helical" evidence="1">
    <location>
        <begin position="49"/>
        <end position="65"/>
    </location>
</feature>
<evidence type="ECO:0000256" key="1">
    <source>
        <dbReference type="SAM" id="Phobius"/>
    </source>
</evidence>
<evidence type="ECO:0000313" key="3">
    <source>
        <dbReference type="EMBL" id="WRY34048.1"/>
    </source>
</evidence>
<protein>
    <submittedName>
        <fullName evidence="3">Fatty acid desaturase</fullName>
    </submittedName>
</protein>
<evidence type="ECO:0000313" key="4">
    <source>
        <dbReference type="Proteomes" id="UP001623290"/>
    </source>
</evidence>
<sequence length="274" mass="31085">MTEFERAPKGVEYHDLTQIPRYQKYIELALPLPWFVGSLVLYAGPYWPLGFPCSFMFFLCCLRLNHEAIHGNLGAPRAVDHAIMHGLSGLMLGSNHADAFCHLEHHRDMMGEGDHEGHCARMSFWEVLRYGPRFPVKLNTTTWARGGARWRRRLLVDWALVAALVLLGVLLPAAWGGGTLRFHLLAMALGQCLTAFFAVWITHQGTEETGLAGRSQRGPLAWVAYLMFYHREHHLFPKVPVSRLPELARRLDATVPGYAEGRQPVVPVWDDVRR</sequence>
<keyword evidence="4" id="KW-1185">Reference proteome</keyword>
<dbReference type="Pfam" id="PF00487">
    <property type="entry name" value="FA_desaturase"/>
    <property type="match status" value="1"/>
</dbReference>
<evidence type="ECO:0000259" key="2">
    <source>
        <dbReference type="Pfam" id="PF00487"/>
    </source>
</evidence>
<gene>
    <name evidence="3" type="ORF">RPE78_01780</name>
</gene>
<feature type="transmembrane region" description="Helical" evidence="1">
    <location>
        <begin position="155"/>
        <end position="176"/>
    </location>
</feature>
<accession>A0ABZ1DZZ0</accession>
<dbReference type="RefSeq" id="WP_406721067.1">
    <property type="nucleotide sequence ID" value="NZ_CP135443.1"/>
</dbReference>
<dbReference type="EMBL" id="CP135443">
    <property type="protein sequence ID" value="WRY34048.1"/>
    <property type="molecule type" value="Genomic_DNA"/>
</dbReference>
<proteinExistence type="predicted"/>
<keyword evidence="1" id="KW-1133">Transmembrane helix</keyword>
<feature type="transmembrane region" description="Helical" evidence="1">
    <location>
        <begin position="182"/>
        <end position="201"/>
    </location>
</feature>
<reference evidence="3 4" key="1">
    <citation type="submission" date="2023-09" db="EMBL/GenBank/DDBJ databases">
        <title>Thioclava shenzhenensis sp. nov., a multidrug resistant bacteria-antagonizing species isolated from coastal seawater.</title>
        <authorList>
            <person name="Long M."/>
        </authorList>
    </citation>
    <scope>NUCLEOTIDE SEQUENCE [LARGE SCALE GENOMIC DNA]</scope>
    <source>
        <strain evidence="3 4">FTW29</strain>
    </source>
</reference>
<dbReference type="Proteomes" id="UP001623290">
    <property type="component" value="Chromosome"/>
</dbReference>
<dbReference type="PANTHER" id="PTHR12879:SF8">
    <property type="entry name" value="SPHINGOLIPID DELTA(4)-DESATURASE DES1"/>
    <property type="match status" value="1"/>
</dbReference>
<organism evidence="3 4">
    <name type="scientific">Thioclava litoralis</name>
    <dbReference type="NCBI Taxonomy" id="3076557"/>
    <lineage>
        <taxon>Bacteria</taxon>
        <taxon>Pseudomonadati</taxon>
        <taxon>Pseudomonadota</taxon>
        <taxon>Alphaproteobacteria</taxon>
        <taxon>Rhodobacterales</taxon>
        <taxon>Paracoccaceae</taxon>
        <taxon>Thioclava</taxon>
    </lineage>
</organism>
<dbReference type="PANTHER" id="PTHR12879">
    <property type="entry name" value="SPHINGOLIPID DELTA 4 DESATURASE/C-4 HYDROXYLASE PROTEIN DES2"/>
    <property type="match status" value="1"/>
</dbReference>
<name>A0ABZ1DZZ0_9RHOB</name>
<keyword evidence="1" id="KW-0472">Membrane</keyword>
<feature type="domain" description="Fatty acid desaturase" evidence="2">
    <location>
        <begin position="47"/>
        <end position="258"/>
    </location>
</feature>
<dbReference type="InterPro" id="IPR005804">
    <property type="entry name" value="FA_desaturase_dom"/>
</dbReference>
<keyword evidence="1" id="KW-0812">Transmembrane</keyword>